<sequence>MLKFLVLAVCLQAFPSVTECFLEGFYKREIVIDTGTHIKVCKQAPLEIGIVLDSSSSIHPRDFQTAKAFLEDYLKHFDIGSGQEGVRVSIITYGKGIYPEDGFDLTTYNTLEEVLAAVRRIPHRAGLYTDTGKAIQYMHEVQLAKGVVRPWAEKISVVITDGNSQQWRLTKKAAEEARNDGIIIFAIGVGEGVRDEELLNIAGDQSRVTKVKNYDQLDSIKEILARKTCIEKEKPTTTPPPKTQKCGEINPTDVYFAFSPAELGVEATAWATSFISNTISGKDLDVGFRFGVVSGSCPDDEGFDLDDYSTVEEYRNRLRQYETSKLSLLSERLLGGAYGVERGGRVGAGKVAVIITNGYGLEDEDLSAHVFRLKENGVTVIIADASGEGVDVYGAVVLTGRSSRLQSETLVSLLCPQ</sequence>
<evidence type="ECO:0000313" key="3">
    <source>
        <dbReference type="EMBL" id="CAG5135382.1"/>
    </source>
</evidence>
<keyword evidence="1" id="KW-0732">Signal</keyword>
<protein>
    <recommendedName>
        <fullName evidence="2">VWFA domain-containing protein</fullName>
    </recommendedName>
</protein>
<dbReference type="SUPFAM" id="SSF53300">
    <property type="entry name" value="vWA-like"/>
    <property type="match status" value="2"/>
</dbReference>
<feature type="domain" description="VWFA" evidence="2">
    <location>
        <begin position="47"/>
        <end position="224"/>
    </location>
</feature>
<dbReference type="PROSITE" id="PS50234">
    <property type="entry name" value="VWFA"/>
    <property type="match status" value="1"/>
</dbReference>
<dbReference type="PANTHER" id="PTHR24020:SF87">
    <property type="entry name" value="COLLAGEN ALPHA-1(VI) CHAIN-LIKE"/>
    <property type="match status" value="1"/>
</dbReference>
<feature type="signal peptide" evidence="1">
    <location>
        <begin position="1"/>
        <end position="20"/>
    </location>
</feature>
<dbReference type="PRINTS" id="PR00453">
    <property type="entry name" value="VWFADOMAIN"/>
</dbReference>
<keyword evidence="4" id="KW-1185">Reference proteome</keyword>
<dbReference type="AlphaFoldDB" id="A0A8S4A534"/>
<reference evidence="3" key="1">
    <citation type="submission" date="2021-04" db="EMBL/GenBank/DDBJ databases">
        <authorList>
            <consortium name="Molecular Ecology Group"/>
        </authorList>
    </citation>
    <scope>NUCLEOTIDE SEQUENCE</scope>
</reference>
<dbReference type="InterPro" id="IPR050525">
    <property type="entry name" value="ECM_Assembly_Org"/>
</dbReference>
<evidence type="ECO:0000256" key="1">
    <source>
        <dbReference type="SAM" id="SignalP"/>
    </source>
</evidence>
<evidence type="ECO:0000313" key="4">
    <source>
        <dbReference type="Proteomes" id="UP000678393"/>
    </source>
</evidence>
<dbReference type="InterPro" id="IPR002035">
    <property type="entry name" value="VWF_A"/>
</dbReference>
<name>A0A8S4A534_9EUPU</name>
<dbReference type="CDD" id="cd01450">
    <property type="entry name" value="vWFA_subfamily_ECM"/>
    <property type="match status" value="1"/>
</dbReference>
<dbReference type="Proteomes" id="UP000678393">
    <property type="component" value="Unassembled WGS sequence"/>
</dbReference>
<dbReference type="OrthoDB" id="6022609at2759"/>
<comment type="caution">
    <text evidence="3">The sequence shown here is derived from an EMBL/GenBank/DDBJ whole genome shotgun (WGS) entry which is preliminary data.</text>
</comment>
<dbReference type="Gene3D" id="3.40.50.410">
    <property type="entry name" value="von Willebrand factor, type A domain"/>
    <property type="match status" value="2"/>
</dbReference>
<proteinExistence type="predicted"/>
<feature type="chain" id="PRO_5035910724" description="VWFA domain-containing protein" evidence="1">
    <location>
        <begin position="21"/>
        <end position="417"/>
    </location>
</feature>
<dbReference type="EMBL" id="CAJHNH020008223">
    <property type="protein sequence ID" value="CAG5135382.1"/>
    <property type="molecule type" value="Genomic_DNA"/>
</dbReference>
<dbReference type="SMART" id="SM00327">
    <property type="entry name" value="VWA"/>
    <property type="match status" value="1"/>
</dbReference>
<evidence type="ECO:0000259" key="2">
    <source>
        <dbReference type="PROSITE" id="PS50234"/>
    </source>
</evidence>
<gene>
    <name evidence="3" type="ORF">CUNI_LOCUS20940</name>
</gene>
<dbReference type="Pfam" id="PF00092">
    <property type="entry name" value="VWA"/>
    <property type="match status" value="1"/>
</dbReference>
<organism evidence="3 4">
    <name type="scientific">Candidula unifasciata</name>
    <dbReference type="NCBI Taxonomy" id="100452"/>
    <lineage>
        <taxon>Eukaryota</taxon>
        <taxon>Metazoa</taxon>
        <taxon>Spiralia</taxon>
        <taxon>Lophotrochozoa</taxon>
        <taxon>Mollusca</taxon>
        <taxon>Gastropoda</taxon>
        <taxon>Heterobranchia</taxon>
        <taxon>Euthyneura</taxon>
        <taxon>Panpulmonata</taxon>
        <taxon>Eupulmonata</taxon>
        <taxon>Stylommatophora</taxon>
        <taxon>Helicina</taxon>
        <taxon>Helicoidea</taxon>
        <taxon>Geomitridae</taxon>
        <taxon>Candidula</taxon>
    </lineage>
</organism>
<dbReference type="PANTHER" id="PTHR24020">
    <property type="entry name" value="COLLAGEN ALPHA"/>
    <property type="match status" value="1"/>
</dbReference>
<accession>A0A8S4A534</accession>
<dbReference type="InterPro" id="IPR036465">
    <property type="entry name" value="vWFA_dom_sf"/>
</dbReference>